<gene>
    <name evidence="3" type="ORF">NOR51B_1770</name>
</gene>
<reference evidence="4" key="1">
    <citation type="journal article" date="2013" name="BMC Microbiol.">
        <title>Taxonomy and evolution of bacteriochlorophyll a-containing members of the OM60/NOR5 clade of marine gammaproteobacteria: description of Luminiphilus syltensis gen. nov., sp. nov., reclassification of Haliea rubra as Pseudohaliea rubra gen. nov., comb. nov., and emendation of Chromatocurvus halotolerans.</title>
        <authorList>
            <person name="Spring S."/>
            <person name="Riedel T."/>
            <person name="Sproer C."/>
            <person name="Yan S."/>
            <person name="Harder J."/>
            <person name="Fuchs B.M."/>
        </authorList>
    </citation>
    <scope>NUCLEOTIDE SEQUENCE [LARGE SCALE GENOMIC DNA]</scope>
    <source>
        <strain evidence="4">NOR51-B</strain>
    </source>
</reference>
<feature type="domain" description="FAD/NAD(P)-binding" evidence="1">
    <location>
        <begin position="33"/>
        <end position="137"/>
    </location>
</feature>
<evidence type="ECO:0000313" key="4">
    <source>
        <dbReference type="Proteomes" id="UP000004699"/>
    </source>
</evidence>
<feature type="domain" description="Sulfide dehydrogenase [flavocytochrome c] flavoprotein chain central" evidence="2">
    <location>
        <begin position="160"/>
        <end position="283"/>
    </location>
</feature>
<dbReference type="OrthoDB" id="9802771at2"/>
<accession>B8KV97</accession>
<dbReference type="eggNOG" id="COG0446">
    <property type="taxonomic scope" value="Bacteria"/>
</dbReference>
<proteinExistence type="predicted"/>
<keyword evidence="4" id="KW-1185">Reference proteome</keyword>
<dbReference type="STRING" id="565045.NOR51B_1770"/>
<dbReference type="InterPro" id="IPR023753">
    <property type="entry name" value="FAD/NAD-binding_dom"/>
</dbReference>
<dbReference type="InterPro" id="IPR052541">
    <property type="entry name" value="SQRD"/>
</dbReference>
<dbReference type="SUPFAM" id="SSF51905">
    <property type="entry name" value="FAD/NAD(P)-binding domain"/>
    <property type="match status" value="2"/>
</dbReference>
<dbReference type="GO" id="GO:0016491">
    <property type="term" value="F:oxidoreductase activity"/>
    <property type="evidence" value="ECO:0007669"/>
    <property type="project" value="InterPro"/>
</dbReference>
<organism evidence="3 4">
    <name type="scientific">Luminiphilus syltensis NOR5-1B</name>
    <dbReference type="NCBI Taxonomy" id="565045"/>
    <lineage>
        <taxon>Bacteria</taxon>
        <taxon>Pseudomonadati</taxon>
        <taxon>Pseudomonadota</taxon>
        <taxon>Gammaproteobacteria</taxon>
        <taxon>Cellvibrionales</taxon>
        <taxon>Halieaceae</taxon>
        <taxon>Luminiphilus</taxon>
    </lineage>
</organism>
<dbReference type="EMBL" id="DS999411">
    <property type="protein sequence ID" value="EED35823.1"/>
    <property type="molecule type" value="Genomic_DNA"/>
</dbReference>
<protein>
    <submittedName>
        <fullName evidence="3">Sulfide dehydrogenase (Flavocytochrome c) flavoprotein chain</fullName>
    </submittedName>
</protein>
<dbReference type="RefSeq" id="WP_009020569.1">
    <property type="nucleotide sequence ID" value="NZ_DS999411.1"/>
</dbReference>
<dbReference type="InterPro" id="IPR036188">
    <property type="entry name" value="FAD/NAD-bd_sf"/>
</dbReference>
<evidence type="ECO:0000259" key="2">
    <source>
        <dbReference type="Pfam" id="PF21706"/>
    </source>
</evidence>
<dbReference type="Gene3D" id="3.50.50.60">
    <property type="entry name" value="FAD/NAD(P)-binding domain"/>
    <property type="match status" value="2"/>
</dbReference>
<sequence length="431" mass="46289">MTISRRNLIRTTSGVAALSLIGKLSSQIDDRHHVVVVGGGFAGSTLARYLSLWGEQKFRITLIDPSSEHSSCVMSNLVLTNQIALSKLTFSHTPLADRFNFATRVGSVSEIKAGAKSVLLADGSELSYDTLVLATGIELDAIDGYDPARIPHAWIAGDSTELLRQQLNEELPAGGHVVMTIPEAPYRCPPGPYERACLLAAMARQITDANGGSGVNGSPTVTVLDANEDIQAEKATFTAAFEELYGDIIDYRRGVKITRIDSDNRTAYTTVGAFSGDVLNVIPNHQAPAILRNAGLVPTGDRWAPVDPVTYESALIGGIYVIGDAQATSQPKSAHMANAQAKVCADAIIRKTAGLATHASERINNLTTNSACFSPVNFNEAAWLTAVFRYNTASRLMELAPNSLGASEGWDRESYDDMYTWASNLFSDTFV</sequence>
<dbReference type="Proteomes" id="UP000004699">
    <property type="component" value="Unassembled WGS sequence"/>
</dbReference>
<dbReference type="InterPro" id="IPR049386">
    <property type="entry name" value="FCSD_central"/>
</dbReference>
<evidence type="ECO:0000259" key="1">
    <source>
        <dbReference type="Pfam" id="PF07992"/>
    </source>
</evidence>
<dbReference type="Pfam" id="PF21706">
    <property type="entry name" value="FCSD_central"/>
    <property type="match status" value="1"/>
</dbReference>
<dbReference type="Pfam" id="PF07992">
    <property type="entry name" value="Pyr_redox_2"/>
    <property type="match status" value="1"/>
</dbReference>
<evidence type="ECO:0000313" key="3">
    <source>
        <dbReference type="EMBL" id="EED35823.1"/>
    </source>
</evidence>
<dbReference type="AlphaFoldDB" id="B8KV97"/>
<dbReference type="PANTHER" id="PTHR43755:SF1">
    <property type="entry name" value="FAD-DEPENDENT PYRIDINE NUCLEOTIDE-DISULPHIDE OXIDOREDUCTASE"/>
    <property type="match status" value="1"/>
</dbReference>
<dbReference type="PANTHER" id="PTHR43755">
    <property type="match status" value="1"/>
</dbReference>
<name>B8KV97_9GAMM</name>
<dbReference type="HOGENOM" id="CLU_030742_0_0_6"/>